<reference evidence="4 5" key="1">
    <citation type="submission" date="2015-12" db="EMBL/GenBank/DDBJ databases">
        <title>Genome sequence of the marine Rhodobacteraceae strain O3.65, Candidatus Tritonibacter horizontis.</title>
        <authorList>
            <person name="Poehlein A."/>
            <person name="Giebel H.A."/>
            <person name="Voget S."/>
            <person name="Brinkhoff T."/>
        </authorList>
    </citation>
    <scope>NUCLEOTIDE SEQUENCE [LARGE SCALE GENOMIC DNA]</scope>
    <source>
        <strain evidence="4 5">O3.65</strain>
    </source>
</reference>
<accession>A0A132BS68</accession>
<dbReference type="SUPFAM" id="SSF46785">
    <property type="entry name" value="Winged helix' DNA-binding domain"/>
    <property type="match status" value="1"/>
</dbReference>
<proteinExistence type="inferred from homology"/>
<dbReference type="InterPro" id="IPR000847">
    <property type="entry name" value="LysR_HTH_N"/>
</dbReference>
<evidence type="ECO:0000256" key="2">
    <source>
        <dbReference type="SAM" id="MobiDB-lite"/>
    </source>
</evidence>
<keyword evidence="5" id="KW-1185">Reference proteome</keyword>
<dbReference type="PANTHER" id="PTHR30537">
    <property type="entry name" value="HTH-TYPE TRANSCRIPTIONAL REGULATOR"/>
    <property type="match status" value="1"/>
</dbReference>
<comment type="similarity">
    <text evidence="1">Belongs to the LysR transcriptional regulatory family.</text>
</comment>
<dbReference type="SUPFAM" id="SSF53850">
    <property type="entry name" value="Periplasmic binding protein-like II"/>
    <property type="match status" value="1"/>
</dbReference>
<feature type="region of interest" description="Disordered" evidence="2">
    <location>
        <begin position="170"/>
        <end position="198"/>
    </location>
</feature>
<dbReference type="Proteomes" id="UP000068382">
    <property type="component" value="Unassembled WGS sequence"/>
</dbReference>
<dbReference type="GO" id="GO:0006351">
    <property type="term" value="P:DNA-templated transcription"/>
    <property type="evidence" value="ECO:0007669"/>
    <property type="project" value="TreeGrafter"/>
</dbReference>
<dbReference type="GO" id="GO:0003700">
    <property type="term" value="F:DNA-binding transcription factor activity"/>
    <property type="evidence" value="ECO:0007669"/>
    <property type="project" value="InterPro"/>
</dbReference>
<sequence>MAMNPGDLLILQAFETQTTYSAAARALAVSHTTVARKIRELEQHYGACLIERIGDRAVLTAEGEAAVRTAQAIRQELRALERRIEGRDQGLFGDITLTTVDVLAWHFMDRLSAFCRRYPEISLTVHAETAVRSLSRREAEVALRLTNAPEPYLYGKCIGRFDFRHYRAARGPAGPGTGQGTEAGAGTDGKAEGKAETGADPGAAAPYWLDYAGQDCAARSAEWFRRCAPGQAARSFLPSPLMMMHAIEAGMGEGLLPDQIAAGRPGLRAVGAEIAYSLDLWLLTPKELRQTARVRALFKALG</sequence>
<dbReference type="InterPro" id="IPR036388">
    <property type="entry name" value="WH-like_DNA-bd_sf"/>
</dbReference>
<evidence type="ECO:0000313" key="4">
    <source>
        <dbReference type="EMBL" id="KUP91238.1"/>
    </source>
</evidence>
<feature type="domain" description="HTH lysR-type" evidence="3">
    <location>
        <begin position="3"/>
        <end position="60"/>
    </location>
</feature>
<gene>
    <name evidence="4" type="primary">cmpR_3</name>
    <name evidence="4" type="ORF">TRIHO_39250</name>
</gene>
<evidence type="ECO:0000259" key="3">
    <source>
        <dbReference type="PROSITE" id="PS50931"/>
    </source>
</evidence>
<evidence type="ECO:0000256" key="1">
    <source>
        <dbReference type="ARBA" id="ARBA00009437"/>
    </source>
</evidence>
<dbReference type="AlphaFoldDB" id="A0A132BS68"/>
<dbReference type="Gene3D" id="3.40.190.10">
    <property type="entry name" value="Periplasmic binding protein-like II"/>
    <property type="match status" value="1"/>
</dbReference>
<protein>
    <submittedName>
        <fullName evidence="4">HTH-type transcriptional activator CmpR</fullName>
    </submittedName>
</protein>
<dbReference type="InterPro" id="IPR058163">
    <property type="entry name" value="LysR-type_TF_proteobact-type"/>
</dbReference>
<dbReference type="GO" id="GO:0043565">
    <property type="term" value="F:sequence-specific DNA binding"/>
    <property type="evidence" value="ECO:0007669"/>
    <property type="project" value="TreeGrafter"/>
</dbReference>
<evidence type="ECO:0000313" key="5">
    <source>
        <dbReference type="Proteomes" id="UP000068382"/>
    </source>
</evidence>
<dbReference type="Gene3D" id="1.10.10.10">
    <property type="entry name" value="Winged helix-like DNA-binding domain superfamily/Winged helix DNA-binding domain"/>
    <property type="match status" value="1"/>
</dbReference>
<dbReference type="PROSITE" id="PS50931">
    <property type="entry name" value="HTH_LYSR"/>
    <property type="match status" value="1"/>
</dbReference>
<dbReference type="RefSeq" id="WP_068247794.1">
    <property type="nucleotide sequence ID" value="NZ_LPUY01000101.1"/>
</dbReference>
<dbReference type="EMBL" id="LPUY01000101">
    <property type="protein sequence ID" value="KUP91238.1"/>
    <property type="molecule type" value="Genomic_DNA"/>
</dbReference>
<feature type="compositionally biased region" description="Gly residues" evidence="2">
    <location>
        <begin position="173"/>
        <end position="187"/>
    </location>
</feature>
<dbReference type="OrthoDB" id="9796526at2"/>
<dbReference type="Pfam" id="PF00126">
    <property type="entry name" value="HTH_1"/>
    <property type="match status" value="1"/>
</dbReference>
<comment type="caution">
    <text evidence="4">The sequence shown here is derived from an EMBL/GenBank/DDBJ whole genome shotgun (WGS) entry which is preliminary data.</text>
</comment>
<dbReference type="InterPro" id="IPR036390">
    <property type="entry name" value="WH_DNA-bd_sf"/>
</dbReference>
<name>A0A132BS68_9RHOB</name>
<dbReference type="PANTHER" id="PTHR30537:SF3">
    <property type="entry name" value="TRANSCRIPTIONAL REGULATORY PROTEIN"/>
    <property type="match status" value="1"/>
</dbReference>
<dbReference type="PATRIC" id="fig|1768241.3.peg.4095"/>
<organism evidence="4 5">
    <name type="scientific">Tritonibacter horizontis</name>
    <dbReference type="NCBI Taxonomy" id="1768241"/>
    <lineage>
        <taxon>Bacteria</taxon>
        <taxon>Pseudomonadati</taxon>
        <taxon>Pseudomonadota</taxon>
        <taxon>Alphaproteobacteria</taxon>
        <taxon>Rhodobacterales</taxon>
        <taxon>Paracoccaceae</taxon>
        <taxon>Tritonibacter</taxon>
    </lineage>
</organism>